<comment type="caution">
    <text evidence="1">The sequence shown here is derived from an EMBL/GenBank/DDBJ whole genome shotgun (WGS) entry which is preliminary data.</text>
</comment>
<dbReference type="AlphaFoldDB" id="A0A2U0I8H5"/>
<protein>
    <submittedName>
        <fullName evidence="1">Uncharacterized protein</fullName>
    </submittedName>
</protein>
<organism evidence="1 2">
    <name type="scientific">Marixanthomonas spongiae</name>
    <dbReference type="NCBI Taxonomy" id="2174845"/>
    <lineage>
        <taxon>Bacteria</taxon>
        <taxon>Pseudomonadati</taxon>
        <taxon>Bacteroidota</taxon>
        <taxon>Flavobacteriia</taxon>
        <taxon>Flavobacteriales</taxon>
        <taxon>Flavobacteriaceae</taxon>
        <taxon>Marixanthomonas</taxon>
    </lineage>
</organism>
<dbReference type="Proteomes" id="UP000245962">
    <property type="component" value="Unassembled WGS sequence"/>
</dbReference>
<sequence length="75" mass="8618">MKTLSNLFLRGFFYALHSPNLSQRERNCFMFLIKSELLFLIATTLKGGRAFFFLNLEIPPLTPPEGRGIGFAFIF</sequence>
<accession>A0A2U0I8H5</accession>
<evidence type="ECO:0000313" key="1">
    <source>
        <dbReference type="EMBL" id="PVW17405.1"/>
    </source>
</evidence>
<reference evidence="1 2" key="1">
    <citation type="submission" date="2018-04" db="EMBL/GenBank/DDBJ databases">
        <title>Marixanthomonas spongiae HN-E44 sp. nov., isolated from a marine sponge.</title>
        <authorList>
            <person name="Luo L."/>
            <person name="Zhuang L."/>
        </authorList>
    </citation>
    <scope>NUCLEOTIDE SEQUENCE [LARGE SCALE GENOMIC DNA]</scope>
    <source>
        <strain evidence="1 2">HN-E44</strain>
    </source>
</reference>
<name>A0A2U0I8H5_9FLAO</name>
<evidence type="ECO:0000313" key="2">
    <source>
        <dbReference type="Proteomes" id="UP000245962"/>
    </source>
</evidence>
<proteinExistence type="predicted"/>
<keyword evidence="2" id="KW-1185">Reference proteome</keyword>
<gene>
    <name evidence="1" type="ORF">DDV96_02555</name>
</gene>
<dbReference type="EMBL" id="QEHR01000001">
    <property type="protein sequence ID" value="PVW17405.1"/>
    <property type="molecule type" value="Genomic_DNA"/>
</dbReference>